<feature type="transmembrane region" description="Helical" evidence="5">
    <location>
        <begin position="157"/>
        <end position="178"/>
    </location>
</feature>
<keyword evidence="2 5" id="KW-0812">Transmembrane</keyword>
<comment type="subcellular location">
    <subcellularLocation>
        <location evidence="1">Membrane</location>
        <topology evidence="1">Multi-pass membrane protein</topology>
    </subcellularLocation>
</comment>
<dbReference type="GO" id="GO:0000328">
    <property type="term" value="C:fungal-type vacuole lumen"/>
    <property type="evidence" value="ECO:0007669"/>
    <property type="project" value="EnsemblFungi"/>
</dbReference>
<dbReference type="KEGG" id="tbl:TBLA_0C06410"/>
<evidence type="ECO:0000256" key="4">
    <source>
        <dbReference type="ARBA" id="ARBA00023136"/>
    </source>
</evidence>
<dbReference type="Proteomes" id="UP000002866">
    <property type="component" value="Chromosome 3"/>
</dbReference>
<dbReference type="InterPro" id="IPR051380">
    <property type="entry name" value="pH-response_reg_palI/RIM9"/>
</dbReference>
<dbReference type="GO" id="GO:0035838">
    <property type="term" value="C:growing cell tip"/>
    <property type="evidence" value="ECO:0007669"/>
    <property type="project" value="TreeGrafter"/>
</dbReference>
<dbReference type="PANTHER" id="PTHR28013">
    <property type="entry name" value="PROTEIN DCV1-RELATED"/>
    <property type="match status" value="1"/>
</dbReference>
<feature type="transmembrane region" description="Helical" evidence="5">
    <location>
        <begin position="95"/>
        <end position="114"/>
    </location>
</feature>
<name>I2H232_HENB6</name>
<evidence type="ECO:0008006" key="8">
    <source>
        <dbReference type="Google" id="ProtNLM"/>
    </source>
</evidence>
<dbReference type="GO" id="GO:0005886">
    <property type="term" value="C:plasma membrane"/>
    <property type="evidence" value="ECO:0007669"/>
    <property type="project" value="EnsemblFungi"/>
</dbReference>
<protein>
    <recommendedName>
        <fullName evidence="8">PH-response regulator protein palI/RIM9</fullName>
    </recommendedName>
</protein>
<accession>I2H232</accession>
<dbReference type="OrthoDB" id="2354757at2759"/>
<dbReference type="PANTHER" id="PTHR28013:SF3">
    <property type="entry name" value="PROTEIN DCV1-RELATED"/>
    <property type="match status" value="1"/>
</dbReference>
<feature type="transmembrane region" description="Helical" evidence="5">
    <location>
        <begin position="12"/>
        <end position="31"/>
    </location>
</feature>
<keyword evidence="4 5" id="KW-0472">Membrane</keyword>
<evidence type="ECO:0000256" key="3">
    <source>
        <dbReference type="ARBA" id="ARBA00022989"/>
    </source>
</evidence>
<evidence type="ECO:0000256" key="1">
    <source>
        <dbReference type="ARBA" id="ARBA00004141"/>
    </source>
</evidence>
<dbReference type="Pfam" id="PF06687">
    <property type="entry name" value="SUR7"/>
    <property type="match status" value="1"/>
</dbReference>
<gene>
    <name evidence="6" type="primary">TBLA0C06410</name>
    <name evidence="6" type="ORF">TBLA_0C06410</name>
</gene>
<evidence type="ECO:0000313" key="6">
    <source>
        <dbReference type="EMBL" id="CCH60434.1"/>
    </source>
</evidence>
<dbReference type="STRING" id="1071380.I2H232"/>
<dbReference type="RefSeq" id="XP_004179953.1">
    <property type="nucleotide sequence ID" value="XM_004179905.1"/>
</dbReference>
<dbReference type="OMA" id="DWPGWLM"/>
<reference evidence="6 7" key="1">
    <citation type="journal article" date="2011" name="Proc. Natl. Acad. Sci. U.S.A.">
        <title>Evolutionary erosion of yeast sex chromosomes by mating-type switching accidents.</title>
        <authorList>
            <person name="Gordon J.L."/>
            <person name="Armisen D."/>
            <person name="Proux-Wera E."/>
            <person name="Oheigeartaigh S.S."/>
            <person name="Byrne K.P."/>
            <person name="Wolfe K.H."/>
        </authorList>
    </citation>
    <scope>NUCLEOTIDE SEQUENCE [LARGE SCALE GENOMIC DNA]</scope>
    <source>
        <strain evidence="7">ATCC 34711 / CBS 6284 / DSM 70876 / NBRC 10599 / NRRL Y-10934 / UCD 77-7</strain>
    </source>
</reference>
<evidence type="ECO:0000256" key="5">
    <source>
        <dbReference type="SAM" id="Phobius"/>
    </source>
</evidence>
<keyword evidence="7" id="KW-1185">Reference proteome</keyword>
<evidence type="ECO:0000313" key="7">
    <source>
        <dbReference type="Proteomes" id="UP000002866"/>
    </source>
</evidence>
<dbReference type="FunCoup" id="I2H232">
    <property type="interactions" value="14"/>
</dbReference>
<keyword evidence="3 5" id="KW-1133">Transmembrane helix</keyword>
<dbReference type="EMBL" id="HE806318">
    <property type="protein sequence ID" value="CCH60434.1"/>
    <property type="molecule type" value="Genomic_DNA"/>
</dbReference>
<evidence type="ECO:0000256" key="2">
    <source>
        <dbReference type="ARBA" id="ARBA00022692"/>
    </source>
</evidence>
<dbReference type="GeneID" id="14495414"/>
<dbReference type="InterPro" id="IPR009571">
    <property type="entry name" value="SUR7/Rim9-like_fungi"/>
</dbReference>
<sequence length="251" mass="29314">MFGINRNYKIIFMIIAITYGMVLQILSNITVPVTHRFWLSSYRGITFGVYGWCVRTPPSNKWFCSDIKLGYETNSTVWDEYIQIPSNTDKAVSRLLVVHSISAIISIFMFILFIPIKHFYYSTTYILLLGIICVFCYIFSLLSFLVDILIFFSSLSWLGWINLSCPIIYAICSSNLWLMRRTAIIRKYEMESRMRDDEHNKFYNVEIYSMADNVKDSTNKNSDENDYFKNDDGITVGVPLVRHDTVTLEME</sequence>
<feature type="transmembrane region" description="Helical" evidence="5">
    <location>
        <begin position="126"/>
        <end position="151"/>
    </location>
</feature>
<dbReference type="InParanoid" id="I2H232"/>
<dbReference type="GO" id="GO:0032153">
    <property type="term" value="C:cell division site"/>
    <property type="evidence" value="ECO:0007669"/>
    <property type="project" value="TreeGrafter"/>
</dbReference>
<dbReference type="AlphaFoldDB" id="I2H232"/>
<proteinExistence type="predicted"/>
<dbReference type="HOGENOM" id="CLU_084537_1_0_1"/>
<dbReference type="GO" id="GO:0030437">
    <property type="term" value="P:ascospore formation"/>
    <property type="evidence" value="ECO:0007669"/>
    <property type="project" value="EnsemblFungi"/>
</dbReference>
<organism evidence="6 7">
    <name type="scientific">Henningerozyma blattae (strain ATCC 34711 / CBS 6284 / DSM 70876 / NBRC 10599 / NRRL Y-10934 / UCD 77-7)</name>
    <name type="common">Yeast</name>
    <name type="synonym">Tetrapisispora blattae</name>
    <dbReference type="NCBI Taxonomy" id="1071380"/>
    <lineage>
        <taxon>Eukaryota</taxon>
        <taxon>Fungi</taxon>
        <taxon>Dikarya</taxon>
        <taxon>Ascomycota</taxon>
        <taxon>Saccharomycotina</taxon>
        <taxon>Saccharomycetes</taxon>
        <taxon>Saccharomycetales</taxon>
        <taxon>Saccharomycetaceae</taxon>
        <taxon>Henningerozyma</taxon>
    </lineage>
</organism>
<dbReference type="eggNOG" id="ENOG502QVGD">
    <property type="taxonomic scope" value="Eukaryota"/>
</dbReference>